<comment type="caution">
    <text evidence="1">The sequence shown here is derived from an EMBL/GenBank/DDBJ whole genome shotgun (WGS) entry which is preliminary data.</text>
</comment>
<dbReference type="Proteomes" id="UP001165121">
    <property type="component" value="Unassembled WGS sequence"/>
</dbReference>
<sequence length="147" mass="16508">MAIKYADKKIEKPLRSSHQLSSLLMPLAQLYGANECCPRPSPDTEQVVATDDNVRSDPALATVWRSRPDLFTYSADDSGFGLRETEVKLYLHYRGEAAESIAFLLLDGVTQDALKQVMACTCWARKSRDTTSLGDLPWLLRCRLARK</sequence>
<evidence type="ECO:0000313" key="2">
    <source>
        <dbReference type="Proteomes" id="UP001165121"/>
    </source>
</evidence>
<gene>
    <name evidence="1" type="ORF">Pfra01_000857400</name>
</gene>
<accession>A0A9W6X953</accession>
<dbReference type="AlphaFoldDB" id="A0A9W6X953"/>
<protein>
    <submittedName>
        <fullName evidence="1">Unnamed protein product</fullName>
    </submittedName>
</protein>
<keyword evidence="2" id="KW-1185">Reference proteome</keyword>
<proteinExistence type="predicted"/>
<evidence type="ECO:0000313" key="1">
    <source>
        <dbReference type="EMBL" id="GMF33937.1"/>
    </source>
</evidence>
<reference evidence="1" key="1">
    <citation type="submission" date="2023-04" db="EMBL/GenBank/DDBJ databases">
        <title>Phytophthora fragariaefolia NBRC 109709.</title>
        <authorList>
            <person name="Ichikawa N."/>
            <person name="Sato H."/>
            <person name="Tonouchi N."/>
        </authorList>
    </citation>
    <scope>NUCLEOTIDE SEQUENCE</scope>
    <source>
        <strain evidence="1">NBRC 109709</strain>
    </source>
</reference>
<name>A0A9W6X953_9STRA</name>
<dbReference type="EMBL" id="BSXT01000772">
    <property type="protein sequence ID" value="GMF33937.1"/>
    <property type="molecule type" value="Genomic_DNA"/>
</dbReference>
<organism evidence="1 2">
    <name type="scientific">Phytophthora fragariaefolia</name>
    <dbReference type="NCBI Taxonomy" id="1490495"/>
    <lineage>
        <taxon>Eukaryota</taxon>
        <taxon>Sar</taxon>
        <taxon>Stramenopiles</taxon>
        <taxon>Oomycota</taxon>
        <taxon>Peronosporomycetes</taxon>
        <taxon>Peronosporales</taxon>
        <taxon>Peronosporaceae</taxon>
        <taxon>Phytophthora</taxon>
    </lineage>
</organism>